<sequence length="447" mass="50523">MTSVQCLRVDDVSDWNCLKGQRGVHPRIVPGVKVLLDSDFNPLSHMNEFTLKPAHRKRRAGKSWLNTQNAYADDLYQYKVFLIAVELDEGDVTLTDLEDYGSCFVGGISIKTRQKFKVATAYRRHGTAVRYHKHRIFRGLPSSVSLIELTSQGGFRDGILRSDPDSPYAWLPRDVDAADKIHPILNGSWMKIFECLGPAPEEDNQDARRDRLASETSLITGMRIDEVCSLTVQQILNLERHVDPQQPSKLISLRITKTKGLKPGLVYLPSFLVEQLLKYIKGERKSVIDRAQRVRGKFEQTQNLFVSDLRSNYTDAGNPMTADTLSRRFTSACIAAGMCSSVDKYLLDEAGNPVLSASGKNVVTTDIVADHTFHDLRHTFAMLTYQDCARSGKQEPWKAVQVRLRHESVLTTLRSYLRWLDRIEETLSDDLMRFYGLIDTIGSAQPA</sequence>
<organism evidence="4 5">
    <name type="scientific">Neorhizobium alkalisoli</name>
    <dbReference type="NCBI Taxonomy" id="528178"/>
    <lineage>
        <taxon>Bacteria</taxon>
        <taxon>Pseudomonadati</taxon>
        <taxon>Pseudomonadota</taxon>
        <taxon>Alphaproteobacteria</taxon>
        <taxon>Hyphomicrobiales</taxon>
        <taxon>Rhizobiaceae</taxon>
        <taxon>Rhizobium/Agrobacterium group</taxon>
        <taxon>Neorhizobium</taxon>
    </lineage>
</organism>
<proteinExistence type="predicted"/>
<dbReference type="EMBL" id="VIWP01000002">
    <property type="protein sequence ID" value="TWF56703.1"/>
    <property type="molecule type" value="Genomic_DNA"/>
</dbReference>
<dbReference type="InterPro" id="IPR050090">
    <property type="entry name" value="Tyrosine_recombinase_XerCD"/>
</dbReference>
<dbReference type="InterPro" id="IPR011010">
    <property type="entry name" value="DNA_brk_join_enz"/>
</dbReference>
<comment type="caution">
    <text evidence="4">The sequence shown here is derived from an EMBL/GenBank/DDBJ whole genome shotgun (WGS) entry which is preliminary data.</text>
</comment>
<dbReference type="Proteomes" id="UP000320653">
    <property type="component" value="Unassembled WGS sequence"/>
</dbReference>
<dbReference type="PANTHER" id="PTHR30349:SF64">
    <property type="entry name" value="PROPHAGE INTEGRASE INTD-RELATED"/>
    <property type="match status" value="1"/>
</dbReference>
<dbReference type="GO" id="GO:0015074">
    <property type="term" value="P:DNA integration"/>
    <property type="evidence" value="ECO:0007669"/>
    <property type="project" value="UniProtKB-KW"/>
</dbReference>
<feature type="domain" description="Tyr recombinase" evidence="3">
    <location>
        <begin position="179"/>
        <end position="430"/>
    </location>
</feature>
<evidence type="ECO:0000259" key="3">
    <source>
        <dbReference type="PROSITE" id="PS51898"/>
    </source>
</evidence>
<evidence type="ECO:0000256" key="2">
    <source>
        <dbReference type="ARBA" id="ARBA00023172"/>
    </source>
</evidence>
<protein>
    <submittedName>
        <fullName evidence="4">Site-specific recombinase XerD</fullName>
    </submittedName>
</protein>
<dbReference type="PANTHER" id="PTHR30349">
    <property type="entry name" value="PHAGE INTEGRASE-RELATED"/>
    <property type="match status" value="1"/>
</dbReference>
<gene>
    <name evidence="4" type="ORF">FHW37_102341</name>
</gene>
<dbReference type="OrthoDB" id="8421604at2"/>
<keyword evidence="1" id="KW-0229">DNA integration</keyword>
<dbReference type="Pfam" id="PF00589">
    <property type="entry name" value="Phage_integrase"/>
    <property type="match status" value="1"/>
</dbReference>
<dbReference type="GO" id="GO:0003677">
    <property type="term" value="F:DNA binding"/>
    <property type="evidence" value="ECO:0007669"/>
    <property type="project" value="InterPro"/>
</dbReference>
<dbReference type="InterPro" id="IPR002104">
    <property type="entry name" value="Integrase_catalytic"/>
</dbReference>
<reference evidence="4 5" key="1">
    <citation type="submission" date="2019-06" db="EMBL/GenBank/DDBJ databases">
        <title>Sorghum-associated microbial communities from plants grown in Nebraska, USA.</title>
        <authorList>
            <person name="Schachtman D."/>
        </authorList>
    </citation>
    <scope>NUCLEOTIDE SEQUENCE [LARGE SCALE GENOMIC DNA]</scope>
    <source>
        <strain evidence="4 5">1225</strain>
    </source>
</reference>
<evidence type="ECO:0000256" key="1">
    <source>
        <dbReference type="ARBA" id="ARBA00022908"/>
    </source>
</evidence>
<dbReference type="InterPro" id="IPR013762">
    <property type="entry name" value="Integrase-like_cat_sf"/>
</dbReference>
<evidence type="ECO:0000313" key="4">
    <source>
        <dbReference type="EMBL" id="TWF56703.1"/>
    </source>
</evidence>
<dbReference type="Gene3D" id="1.10.443.10">
    <property type="entry name" value="Intergrase catalytic core"/>
    <property type="match status" value="1"/>
</dbReference>
<name>A0A561R2A9_9HYPH</name>
<evidence type="ECO:0000313" key="5">
    <source>
        <dbReference type="Proteomes" id="UP000320653"/>
    </source>
</evidence>
<dbReference type="GO" id="GO:0006310">
    <property type="term" value="P:DNA recombination"/>
    <property type="evidence" value="ECO:0007669"/>
    <property type="project" value="UniProtKB-KW"/>
</dbReference>
<dbReference type="PROSITE" id="PS51898">
    <property type="entry name" value="TYR_RECOMBINASE"/>
    <property type="match status" value="1"/>
</dbReference>
<keyword evidence="2" id="KW-0233">DNA recombination</keyword>
<dbReference type="CDD" id="cd00397">
    <property type="entry name" value="DNA_BRE_C"/>
    <property type="match status" value="1"/>
</dbReference>
<dbReference type="RefSeq" id="WP_145634493.1">
    <property type="nucleotide sequence ID" value="NZ_VIWP01000002.1"/>
</dbReference>
<dbReference type="AlphaFoldDB" id="A0A561R2A9"/>
<dbReference type="SUPFAM" id="SSF56349">
    <property type="entry name" value="DNA breaking-rejoining enzymes"/>
    <property type="match status" value="1"/>
</dbReference>
<accession>A0A561R2A9</accession>
<keyword evidence="5" id="KW-1185">Reference proteome</keyword>